<reference evidence="3 4" key="1">
    <citation type="submission" date="2019-09" db="EMBL/GenBank/DDBJ databases">
        <title>Phylogeny of genus Pseudoclavibacter and closely related genus.</title>
        <authorList>
            <person name="Li Y."/>
        </authorList>
    </citation>
    <scope>NUCLEOTIDE SEQUENCE [LARGE SCALE GENOMIC DNA]</scope>
    <source>
        <strain evidence="3 4">EGI 60007</strain>
    </source>
</reference>
<evidence type="ECO:0000256" key="1">
    <source>
        <dbReference type="SAM" id="MobiDB-lite"/>
    </source>
</evidence>
<feature type="compositionally biased region" description="Basic and acidic residues" evidence="1">
    <location>
        <begin position="132"/>
        <end position="142"/>
    </location>
</feature>
<gene>
    <name evidence="3" type="ORF">F8O04_09805</name>
</gene>
<feature type="transmembrane region" description="Helical" evidence="2">
    <location>
        <begin position="12"/>
        <end position="32"/>
    </location>
</feature>
<keyword evidence="2" id="KW-0812">Transmembrane</keyword>
<feature type="region of interest" description="Disordered" evidence="1">
    <location>
        <begin position="77"/>
        <end position="157"/>
    </location>
</feature>
<organism evidence="3 4">
    <name type="scientific">Pseudoclavibacter endophyticus</name>
    <dbReference type="NCBI Taxonomy" id="1778590"/>
    <lineage>
        <taxon>Bacteria</taxon>
        <taxon>Bacillati</taxon>
        <taxon>Actinomycetota</taxon>
        <taxon>Actinomycetes</taxon>
        <taxon>Micrococcales</taxon>
        <taxon>Microbacteriaceae</taxon>
        <taxon>Pseudoclavibacter</taxon>
    </lineage>
</organism>
<name>A0A6H9WBJ6_9MICO</name>
<keyword evidence="2" id="KW-0472">Membrane</keyword>
<accession>A0A6H9WBJ6</accession>
<keyword evidence="4" id="KW-1185">Reference proteome</keyword>
<dbReference type="AlphaFoldDB" id="A0A6H9WBJ6"/>
<evidence type="ECO:0000313" key="4">
    <source>
        <dbReference type="Proteomes" id="UP000431744"/>
    </source>
</evidence>
<comment type="caution">
    <text evidence="3">The sequence shown here is derived from an EMBL/GenBank/DDBJ whole genome shotgun (WGS) entry which is preliminary data.</text>
</comment>
<keyword evidence="2" id="KW-1133">Transmembrane helix</keyword>
<feature type="compositionally biased region" description="Acidic residues" evidence="1">
    <location>
        <begin position="84"/>
        <end position="96"/>
    </location>
</feature>
<dbReference type="EMBL" id="WBJY01000002">
    <property type="protein sequence ID" value="KAB1648020.1"/>
    <property type="molecule type" value="Genomic_DNA"/>
</dbReference>
<dbReference type="OrthoDB" id="5081451at2"/>
<dbReference type="RefSeq" id="WP_158029215.1">
    <property type="nucleotide sequence ID" value="NZ_BMHG01000001.1"/>
</dbReference>
<proteinExistence type="predicted"/>
<evidence type="ECO:0000313" key="3">
    <source>
        <dbReference type="EMBL" id="KAB1648020.1"/>
    </source>
</evidence>
<sequence>MAGTNRKALLKPFQLVGLSAVFGVFVLLIVLLTTRNLLNGLIAAGVVFILSLVVLAMLVLSYKPNAESTAYLDRFEPERQAADADAEPGDDLDAELDAVVGEPERPGPSGGSAIGDRAIDGGANDDDAADDDAARRADDARRNRGTPLDGSGGDELP</sequence>
<dbReference type="Proteomes" id="UP000431744">
    <property type="component" value="Unassembled WGS sequence"/>
</dbReference>
<evidence type="ECO:0000256" key="2">
    <source>
        <dbReference type="SAM" id="Phobius"/>
    </source>
</evidence>
<feature type="transmembrane region" description="Helical" evidence="2">
    <location>
        <begin position="38"/>
        <end position="60"/>
    </location>
</feature>
<protein>
    <submittedName>
        <fullName evidence="3">Uncharacterized protein</fullName>
    </submittedName>
</protein>